<reference evidence="1" key="1">
    <citation type="submission" date="2021-05" db="EMBL/GenBank/DDBJ databases">
        <authorList>
            <person name="Scholz U."/>
            <person name="Mascher M."/>
            <person name="Fiebig A."/>
        </authorList>
    </citation>
    <scope>NUCLEOTIDE SEQUENCE [LARGE SCALE GENOMIC DNA]</scope>
</reference>
<protein>
    <submittedName>
        <fullName evidence="1">Uncharacterized protein</fullName>
    </submittedName>
</protein>
<reference evidence="1" key="2">
    <citation type="submission" date="2025-09" db="UniProtKB">
        <authorList>
            <consortium name="EnsemblPlants"/>
        </authorList>
    </citation>
    <scope>IDENTIFICATION</scope>
</reference>
<sequence length="239" mass="26717">MTRTGESSRPALISHPAHPEHELVLAAAEQKFECNGCKQHGKGISYRCEPCDYDIHTCCVPPETSLKHPLLNGCKLDFLLKPPGPRRMCDACGEEVLGFVYYNRDRDIDLHPCCATNPQRVVLDGVMFNLHAERDSAHICGRCKQNGRRNSFWSYRARDDDGKLVYLHLGCIINGAGSQVQSEVESVPTELQNAPGRMTWYRSVWKITKIVAKLSYYLLCFDGAGLFAMAGDAVDYFGS</sequence>
<dbReference type="EnsemblPlants" id="AVESA.00010b.r2.2DG0360880.1">
    <property type="protein sequence ID" value="AVESA.00010b.r2.2DG0360880.1.CDS.1"/>
    <property type="gene ID" value="AVESA.00010b.r2.2DG0360880"/>
</dbReference>
<keyword evidence="2" id="KW-1185">Reference proteome</keyword>
<name>A0ACD5V1S3_AVESA</name>
<evidence type="ECO:0000313" key="1">
    <source>
        <dbReference type="EnsemblPlants" id="AVESA.00010b.r2.2DG0360880.1.CDS.1"/>
    </source>
</evidence>
<evidence type="ECO:0000313" key="2">
    <source>
        <dbReference type="Proteomes" id="UP001732700"/>
    </source>
</evidence>
<proteinExistence type="predicted"/>
<accession>A0ACD5V1S3</accession>
<organism evidence="1 2">
    <name type="scientific">Avena sativa</name>
    <name type="common">Oat</name>
    <dbReference type="NCBI Taxonomy" id="4498"/>
    <lineage>
        <taxon>Eukaryota</taxon>
        <taxon>Viridiplantae</taxon>
        <taxon>Streptophyta</taxon>
        <taxon>Embryophyta</taxon>
        <taxon>Tracheophyta</taxon>
        <taxon>Spermatophyta</taxon>
        <taxon>Magnoliopsida</taxon>
        <taxon>Liliopsida</taxon>
        <taxon>Poales</taxon>
        <taxon>Poaceae</taxon>
        <taxon>BOP clade</taxon>
        <taxon>Pooideae</taxon>
        <taxon>Poodae</taxon>
        <taxon>Poeae</taxon>
        <taxon>Poeae Chloroplast Group 1 (Aveneae type)</taxon>
        <taxon>Aveninae</taxon>
        <taxon>Avena</taxon>
    </lineage>
</organism>
<dbReference type="Proteomes" id="UP001732700">
    <property type="component" value="Chromosome 2D"/>
</dbReference>